<keyword evidence="5 7" id="KW-0472">Membrane</keyword>
<feature type="transmembrane region" description="Helical" evidence="7">
    <location>
        <begin position="208"/>
        <end position="226"/>
    </location>
</feature>
<dbReference type="PRINTS" id="PR00176">
    <property type="entry name" value="NANEUSMPORT"/>
</dbReference>
<dbReference type="GO" id="GO:0046872">
    <property type="term" value="F:metal ion binding"/>
    <property type="evidence" value="ECO:0007669"/>
    <property type="project" value="UniProtKB-KW"/>
</dbReference>
<gene>
    <name evidence="8" type="ORF">FSP39_010863</name>
</gene>
<feature type="transmembrane region" description="Helical" evidence="7">
    <location>
        <begin position="423"/>
        <end position="443"/>
    </location>
</feature>
<comment type="subcellular location">
    <subcellularLocation>
        <location evidence="1">Membrane</location>
        <topology evidence="1">Multi-pass membrane protein</topology>
    </subcellularLocation>
</comment>
<evidence type="ECO:0000313" key="9">
    <source>
        <dbReference type="Proteomes" id="UP001186944"/>
    </source>
</evidence>
<sequence length="520" mass="58217">MILKVCDTCDNGDTKTSNMSRNVLITESDTQKEKAEERALFSSKIGLICSCLGCVVGTGNIWRFPRVVARNSDEEGGLVFLIVWIAFLFLWSAPILLIEYGTGRYTKKAVVGSFKELVGEGSAWCGAWISMVSFIISCYYSVVLGWCYYYVYYYIAHELPTSSEESTGVFYDFADTSYWPVLTHGLSCVISGLAVWNGVKTIEKVNLFLVPVLLLIILFTFIWSLTREYADAGIKFLFSPSWESLKDPRVWVDAVSQNAFDTGAGAGVMLSYATFMSVDNGIVKYGMLIPATNNLVSLICGIMVFSIVFSTLITTRPSITKGDIINIMKESGPASTGLTFIWIPVLFETIGGFGRVLCILFFVCLSFAGTSSLIANVELVTHTLCDFGMPRKGAMFLCILGLFALGLPSAMDLDILTNQDFVWGFALVINGMMLQYMVIRYGTRKFRDRAFNSYSIGDWPLPRIWEWIVKFVAPLEALVIIGWWMYDLIDQESVDGEEKWYDFGKETLVMTLVQVCRIFQ</sequence>
<dbReference type="PANTHER" id="PTHR42948:SF1">
    <property type="entry name" value="TRANSPORTER"/>
    <property type="match status" value="1"/>
</dbReference>
<keyword evidence="6" id="KW-0915">Sodium</keyword>
<dbReference type="Pfam" id="PF00209">
    <property type="entry name" value="SNF"/>
    <property type="match status" value="2"/>
</dbReference>
<dbReference type="Proteomes" id="UP001186944">
    <property type="component" value="Unassembled WGS sequence"/>
</dbReference>
<feature type="transmembrane region" description="Helical" evidence="7">
    <location>
        <begin position="76"/>
        <end position="98"/>
    </location>
</feature>
<feature type="transmembrane region" description="Helical" evidence="7">
    <location>
        <begin position="45"/>
        <end position="64"/>
    </location>
</feature>
<protein>
    <recommendedName>
        <fullName evidence="10">Sodium-dependent transporter</fullName>
    </recommendedName>
</protein>
<dbReference type="SUPFAM" id="SSF161070">
    <property type="entry name" value="SNF-like"/>
    <property type="match status" value="1"/>
</dbReference>
<organism evidence="8 9">
    <name type="scientific">Pinctada imbricata</name>
    <name type="common">Atlantic pearl-oyster</name>
    <name type="synonym">Pinctada martensii</name>
    <dbReference type="NCBI Taxonomy" id="66713"/>
    <lineage>
        <taxon>Eukaryota</taxon>
        <taxon>Metazoa</taxon>
        <taxon>Spiralia</taxon>
        <taxon>Lophotrochozoa</taxon>
        <taxon>Mollusca</taxon>
        <taxon>Bivalvia</taxon>
        <taxon>Autobranchia</taxon>
        <taxon>Pteriomorphia</taxon>
        <taxon>Pterioida</taxon>
        <taxon>Pterioidea</taxon>
        <taxon>Pteriidae</taxon>
        <taxon>Pinctada</taxon>
    </lineage>
</organism>
<feature type="binding site" evidence="6">
    <location>
        <position position="372"/>
    </location>
    <ligand>
        <name>Na(+)</name>
        <dbReference type="ChEBI" id="CHEBI:29101"/>
        <label>1</label>
    </ligand>
</feature>
<dbReference type="InterPro" id="IPR000175">
    <property type="entry name" value="Na/ntran_symport"/>
</dbReference>
<feature type="binding site" evidence="6">
    <location>
        <position position="293"/>
    </location>
    <ligand>
        <name>Na(+)</name>
        <dbReference type="ChEBI" id="CHEBI:29101"/>
        <label>1</label>
    </ligand>
</feature>
<feature type="transmembrane region" description="Helical" evidence="7">
    <location>
        <begin position="334"/>
        <end position="353"/>
    </location>
</feature>
<evidence type="ECO:0000313" key="8">
    <source>
        <dbReference type="EMBL" id="KAK3087806.1"/>
    </source>
</evidence>
<dbReference type="GO" id="GO:0016020">
    <property type="term" value="C:membrane"/>
    <property type="evidence" value="ECO:0007669"/>
    <property type="project" value="UniProtKB-SubCell"/>
</dbReference>
<feature type="transmembrane region" description="Helical" evidence="7">
    <location>
        <begin position="464"/>
        <end position="486"/>
    </location>
</feature>
<feature type="binding site" evidence="6">
    <location>
        <position position="56"/>
    </location>
    <ligand>
        <name>Na(+)</name>
        <dbReference type="ChEBI" id="CHEBI:29101"/>
        <label>1</label>
    </ligand>
</feature>
<feature type="transmembrane region" description="Helical" evidence="7">
    <location>
        <begin position="295"/>
        <end position="313"/>
    </location>
</feature>
<keyword evidence="6" id="KW-0479">Metal-binding</keyword>
<feature type="transmembrane region" description="Helical" evidence="7">
    <location>
        <begin position="176"/>
        <end position="196"/>
    </location>
</feature>
<comment type="caution">
    <text evidence="8">The sequence shown here is derived from an EMBL/GenBank/DDBJ whole genome shotgun (WGS) entry which is preliminary data.</text>
</comment>
<feature type="binding site" evidence="6">
    <location>
        <position position="60"/>
    </location>
    <ligand>
        <name>Na(+)</name>
        <dbReference type="ChEBI" id="CHEBI:29101"/>
        <label>1</label>
    </ligand>
</feature>
<dbReference type="EMBL" id="VSWD01000011">
    <property type="protein sequence ID" value="KAK3087806.1"/>
    <property type="molecule type" value="Genomic_DNA"/>
</dbReference>
<feature type="transmembrane region" description="Helical" evidence="7">
    <location>
        <begin position="138"/>
        <end position="156"/>
    </location>
</feature>
<evidence type="ECO:0000256" key="6">
    <source>
        <dbReference type="PIRSR" id="PIRSR600175-1"/>
    </source>
</evidence>
<feature type="binding site" evidence="6">
    <location>
        <position position="53"/>
    </location>
    <ligand>
        <name>Na(+)</name>
        <dbReference type="ChEBI" id="CHEBI:29101"/>
        <label>1</label>
    </ligand>
</feature>
<reference evidence="8" key="1">
    <citation type="submission" date="2019-08" db="EMBL/GenBank/DDBJ databases">
        <title>The improved chromosome-level genome for the pearl oyster Pinctada fucata martensii using PacBio sequencing and Hi-C.</title>
        <authorList>
            <person name="Zheng Z."/>
        </authorList>
    </citation>
    <scope>NUCLEOTIDE SEQUENCE</scope>
    <source>
        <strain evidence="8">ZZ-2019</strain>
        <tissue evidence="8">Adductor muscle</tissue>
    </source>
</reference>
<evidence type="ECO:0000256" key="2">
    <source>
        <dbReference type="ARBA" id="ARBA00022448"/>
    </source>
</evidence>
<keyword evidence="3 7" id="KW-0812">Transmembrane</keyword>
<feature type="transmembrane region" description="Helical" evidence="7">
    <location>
        <begin position="359"/>
        <end position="381"/>
    </location>
</feature>
<keyword evidence="9" id="KW-1185">Reference proteome</keyword>
<keyword evidence="2" id="KW-0813">Transport</keyword>
<dbReference type="PANTHER" id="PTHR42948">
    <property type="entry name" value="TRANSPORTER"/>
    <property type="match status" value="1"/>
</dbReference>
<dbReference type="PROSITE" id="PS50267">
    <property type="entry name" value="NA_NEUROTRAN_SYMP_3"/>
    <property type="match status" value="1"/>
</dbReference>
<dbReference type="AlphaFoldDB" id="A0AA89BQZ7"/>
<evidence type="ECO:0000256" key="5">
    <source>
        <dbReference type="ARBA" id="ARBA00023136"/>
    </source>
</evidence>
<evidence type="ECO:0008006" key="10">
    <source>
        <dbReference type="Google" id="ProtNLM"/>
    </source>
</evidence>
<evidence type="ECO:0000256" key="1">
    <source>
        <dbReference type="ARBA" id="ARBA00004141"/>
    </source>
</evidence>
<evidence type="ECO:0000256" key="7">
    <source>
        <dbReference type="SAM" id="Phobius"/>
    </source>
</evidence>
<proteinExistence type="predicted"/>
<feature type="transmembrane region" description="Helical" evidence="7">
    <location>
        <begin position="393"/>
        <end position="411"/>
    </location>
</feature>
<evidence type="ECO:0000256" key="4">
    <source>
        <dbReference type="ARBA" id="ARBA00022989"/>
    </source>
</evidence>
<evidence type="ECO:0000256" key="3">
    <source>
        <dbReference type="ARBA" id="ARBA00022692"/>
    </source>
</evidence>
<accession>A0AA89BQZ7</accession>
<name>A0AA89BQZ7_PINIB</name>
<dbReference type="InterPro" id="IPR037272">
    <property type="entry name" value="SNS_sf"/>
</dbReference>
<keyword evidence="4 7" id="KW-1133">Transmembrane helix</keyword>